<evidence type="ECO:0000313" key="1">
    <source>
        <dbReference type="EMBL" id="KAA6124493.1"/>
    </source>
</evidence>
<accession>A0A5M8ALZ9</accession>
<organism evidence="1 2">
    <name type="scientific">Cupriavidus cauae</name>
    <dbReference type="NCBI Taxonomy" id="2608999"/>
    <lineage>
        <taxon>Bacteria</taxon>
        <taxon>Pseudomonadati</taxon>
        <taxon>Pseudomonadota</taxon>
        <taxon>Betaproteobacteria</taxon>
        <taxon>Burkholderiales</taxon>
        <taxon>Burkholderiaceae</taxon>
        <taxon>Cupriavidus</taxon>
    </lineage>
</organism>
<evidence type="ECO:0000313" key="2">
    <source>
        <dbReference type="Proteomes" id="UP000324324"/>
    </source>
</evidence>
<dbReference type="GO" id="GO:0003677">
    <property type="term" value="F:DNA binding"/>
    <property type="evidence" value="ECO:0007669"/>
    <property type="project" value="UniProtKB-KW"/>
</dbReference>
<reference evidence="1 2" key="1">
    <citation type="submission" date="2019-09" db="EMBL/GenBank/DDBJ databases">
        <title>Isolation of a novel species in the genus Cupriavidus from patients with sepsis using whole genome sequencing.</title>
        <authorList>
            <person name="Kweon O.J."/>
            <person name="Lee M.-K."/>
        </authorList>
    </citation>
    <scope>NUCLEOTIDE SEQUENCE [LARGE SCALE GENOMIC DNA]</scope>
    <source>
        <strain evidence="1 2">MKL-01</strain>
    </source>
</reference>
<proteinExistence type="predicted"/>
<comment type="caution">
    <text evidence="1">The sequence shown here is derived from an EMBL/GenBank/DDBJ whole genome shotgun (WGS) entry which is preliminary data.</text>
</comment>
<name>A0A5M8ALZ9_9BURK</name>
<keyword evidence="1" id="KW-0238">DNA-binding</keyword>
<dbReference type="RefSeq" id="WP_150083165.1">
    <property type="nucleotide sequence ID" value="NZ_VWRN01000031.1"/>
</dbReference>
<dbReference type="EMBL" id="VWRN01000031">
    <property type="protein sequence ID" value="KAA6124493.1"/>
    <property type="molecule type" value="Genomic_DNA"/>
</dbReference>
<keyword evidence="2" id="KW-1185">Reference proteome</keyword>
<protein>
    <submittedName>
        <fullName evidence="1">DNA-binding protein</fullName>
    </submittedName>
</protein>
<sequence>MKANKAVAAIPGATSLSTEELAVELKCLPHSIRKRYSQTGTYWGVRPIKLPNGRLLWPADTVQRITEGR</sequence>
<dbReference type="Proteomes" id="UP000324324">
    <property type="component" value="Unassembled WGS sequence"/>
</dbReference>
<gene>
    <name evidence="1" type="ORF">F1599_11320</name>
</gene>
<dbReference type="AlphaFoldDB" id="A0A5M8ALZ9"/>